<gene>
    <name evidence="1" type="ORF">H9K75_17620</name>
</gene>
<evidence type="ECO:0000313" key="1">
    <source>
        <dbReference type="EMBL" id="QNP47921.1"/>
    </source>
</evidence>
<proteinExistence type="predicted"/>
<evidence type="ECO:0000313" key="2">
    <source>
        <dbReference type="Proteomes" id="UP000516028"/>
    </source>
</evidence>
<name>A0A7H0GI05_9BURK</name>
<accession>A0A7H0GI05</accession>
<dbReference type="RefSeq" id="WP_187723601.1">
    <property type="nucleotide sequence ID" value="NZ_CP060783.1"/>
</dbReference>
<dbReference type="KEGG" id="daer:H9K75_17620"/>
<reference evidence="1 2" key="1">
    <citation type="submission" date="2020-08" db="EMBL/GenBank/DDBJ databases">
        <title>Genome sequence of Diaphorobacter aerolatus KACC 16536T.</title>
        <authorList>
            <person name="Hyun D.-W."/>
            <person name="Bae J.-W."/>
        </authorList>
    </citation>
    <scope>NUCLEOTIDE SEQUENCE [LARGE SCALE GENOMIC DNA]</scope>
    <source>
        <strain evidence="1 2">KACC 16536</strain>
    </source>
</reference>
<dbReference type="Proteomes" id="UP000516028">
    <property type="component" value="Chromosome"/>
</dbReference>
<keyword evidence="2" id="KW-1185">Reference proteome</keyword>
<organism evidence="1 2">
    <name type="scientific">Diaphorobacter aerolatus</name>
    <dbReference type="NCBI Taxonomy" id="1288495"/>
    <lineage>
        <taxon>Bacteria</taxon>
        <taxon>Pseudomonadati</taxon>
        <taxon>Pseudomonadota</taxon>
        <taxon>Betaproteobacteria</taxon>
        <taxon>Burkholderiales</taxon>
        <taxon>Comamonadaceae</taxon>
        <taxon>Diaphorobacter</taxon>
    </lineage>
</organism>
<sequence>MLFAMLLSGVVLDAVVVSVTEVAESGVKLVTQLIDAPRAKLVTGGCGVQTVVAPAGAPVTVQAAVAAASGPAFVQVVVTDTGVPATMGTETGPVACMSANVVAATTTLGPGCSKSPDPACWNLQPLSV</sequence>
<dbReference type="AlphaFoldDB" id="A0A7H0GI05"/>
<protein>
    <submittedName>
        <fullName evidence="1">Uncharacterized protein</fullName>
    </submittedName>
</protein>
<dbReference type="EMBL" id="CP060783">
    <property type="protein sequence ID" value="QNP47921.1"/>
    <property type="molecule type" value="Genomic_DNA"/>
</dbReference>